<evidence type="ECO:0000313" key="2">
    <source>
        <dbReference type="Proteomes" id="UP000011988"/>
    </source>
</evidence>
<comment type="caution">
    <text evidence="1">The sequence shown here is derived from an EMBL/GenBank/DDBJ whole genome shotgun (WGS) entry which is preliminary data.</text>
</comment>
<organism evidence="1 2">
    <name type="scientific">Leptospira alstonii serovar Sichuan str. 79601</name>
    <dbReference type="NCBI Taxonomy" id="1218565"/>
    <lineage>
        <taxon>Bacteria</taxon>
        <taxon>Pseudomonadati</taxon>
        <taxon>Spirochaetota</taxon>
        <taxon>Spirochaetia</taxon>
        <taxon>Leptospirales</taxon>
        <taxon>Leptospiraceae</taxon>
        <taxon>Leptospira</taxon>
    </lineage>
</organism>
<dbReference type="AlphaFoldDB" id="M6CTY1"/>
<dbReference type="PATRIC" id="fig|1218565.3.peg.3612"/>
<sequence>MSVFFGGLRFSFCFLFWIAKFFNKETISAHSPNKIVRKCDLRMSYGIEGSEWDSKKNGSIIC</sequence>
<proteinExistence type="predicted"/>
<reference evidence="1 2" key="1">
    <citation type="submission" date="2013-01" db="EMBL/GenBank/DDBJ databases">
        <authorList>
            <person name="Harkins D.M."/>
            <person name="Durkin A.S."/>
            <person name="Brinkac L.M."/>
            <person name="Haft D.H."/>
            <person name="Selengut J.D."/>
            <person name="Sanka R."/>
            <person name="DePew J."/>
            <person name="Purushe J."/>
            <person name="Galloway R.L."/>
            <person name="Vinetz J.M."/>
            <person name="Sutton G.G."/>
            <person name="Nierman W.C."/>
            <person name="Fouts D.E."/>
        </authorList>
    </citation>
    <scope>NUCLEOTIDE SEQUENCE [LARGE SCALE GENOMIC DNA]</scope>
    <source>
        <strain evidence="1 2">79601</strain>
    </source>
</reference>
<evidence type="ECO:0000313" key="1">
    <source>
        <dbReference type="EMBL" id="EMJ92363.1"/>
    </source>
</evidence>
<gene>
    <name evidence="1" type="ORF">LEP1GSC194_2119</name>
</gene>
<name>M6CTY1_9LEPT</name>
<accession>M6CTY1</accession>
<dbReference type="Proteomes" id="UP000011988">
    <property type="component" value="Unassembled WGS sequence"/>
</dbReference>
<dbReference type="EMBL" id="ANIK01000087">
    <property type="protein sequence ID" value="EMJ92363.1"/>
    <property type="molecule type" value="Genomic_DNA"/>
</dbReference>
<protein>
    <submittedName>
        <fullName evidence="1">Uncharacterized protein</fullName>
    </submittedName>
</protein>